<dbReference type="Proteomes" id="UP000729402">
    <property type="component" value="Unassembled WGS sequence"/>
</dbReference>
<evidence type="ECO:0000259" key="3">
    <source>
        <dbReference type="Pfam" id="PF06075"/>
    </source>
</evidence>
<evidence type="ECO:0000259" key="4">
    <source>
        <dbReference type="Pfam" id="PF21647"/>
    </source>
</evidence>
<feature type="compositionally biased region" description="Basic and acidic residues" evidence="2">
    <location>
        <begin position="452"/>
        <end position="466"/>
    </location>
</feature>
<dbReference type="InterPro" id="IPR049172">
    <property type="entry name" value="DUF6857_pln"/>
</dbReference>
<proteinExistence type="predicted"/>
<feature type="region of interest" description="Disordered" evidence="2">
    <location>
        <begin position="209"/>
        <end position="358"/>
    </location>
</feature>
<protein>
    <submittedName>
        <fullName evidence="5">Uncharacterized protein</fullName>
    </submittedName>
</protein>
<dbReference type="OrthoDB" id="773154at2759"/>
<name>A0A8J6BW09_ZIZPA</name>
<feature type="region of interest" description="Disordered" evidence="2">
    <location>
        <begin position="452"/>
        <end position="485"/>
    </location>
</feature>
<dbReference type="InterPro" id="IPR048297">
    <property type="entry name" value="DUF936_dom_pln"/>
</dbReference>
<dbReference type="PANTHER" id="PTHR31928:SF2">
    <property type="entry name" value="EXPRESSED PROTEIN"/>
    <property type="match status" value="1"/>
</dbReference>
<feature type="coiled-coil region" evidence="1">
    <location>
        <begin position="168"/>
        <end position="195"/>
    </location>
</feature>
<evidence type="ECO:0000256" key="2">
    <source>
        <dbReference type="SAM" id="MobiDB-lite"/>
    </source>
</evidence>
<evidence type="ECO:0000313" key="5">
    <source>
        <dbReference type="EMBL" id="KAG8097109.1"/>
    </source>
</evidence>
<reference evidence="5" key="2">
    <citation type="submission" date="2021-02" db="EMBL/GenBank/DDBJ databases">
        <authorList>
            <person name="Kimball J.A."/>
            <person name="Haas M.W."/>
            <person name="Macchietto M."/>
            <person name="Kono T."/>
            <person name="Duquette J."/>
            <person name="Shao M."/>
        </authorList>
    </citation>
    <scope>NUCLEOTIDE SEQUENCE</scope>
    <source>
        <tissue evidence="5">Fresh leaf tissue</tissue>
    </source>
</reference>
<feature type="compositionally biased region" description="Polar residues" evidence="2">
    <location>
        <begin position="209"/>
        <end position="239"/>
    </location>
</feature>
<organism evidence="5 6">
    <name type="scientific">Zizania palustris</name>
    <name type="common">Northern wild rice</name>
    <dbReference type="NCBI Taxonomy" id="103762"/>
    <lineage>
        <taxon>Eukaryota</taxon>
        <taxon>Viridiplantae</taxon>
        <taxon>Streptophyta</taxon>
        <taxon>Embryophyta</taxon>
        <taxon>Tracheophyta</taxon>
        <taxon>Spermatophyta</taxon>
        <taxon>Magnoliopsida</taxon>
        <taxon>Liliopsida</taxon>
        <taxon>Poales</taxon>
        <taxon>Poaceae</taxon>
        <taxon>BOP clade</taxon>
        <taxon>Oryzoideae</taxon>
        <taxon>Oryzeae</taxon>
        <taxon>Zizaniinae</taxon>
        <taxon>Zizania</taxon>
    </lineage>
</organism>
<keyword evidence="6" id="KW-1185">Reference proteome</keyword>
<dbReference type="AlphaFoldDB" id="A0A8J6BW09"/>
<accession>A0A8J6BW09</accession>
<sequence length="618" mass="68032">MFGFSVARLSFVDIRDFIFIPFFRKIKRISWLENMASLTPGILLKVLKNINSDVKVCGEYRSILLQVISIVPAITGSELWPDHGFFIKVSDSSHSTYVSLSKEDNELILSNKLQLGQFIYVEKVQSSIPVPVLVGVRPVPGRNPFIGNPKDLMQMSNPSGVSEALDHLRKATKSAELSENEKENSQRKVVIKEQKAVVASRYKLGISSNNSKITNLNSSIDSDKSNGASSVCSANQKSAPTKLKQEPKPQERPNTTSPSHAKLVSAKQEINKDTRQSSDSPQEIYKDTRKSSDSPSQNGSAVGKQQMPKDITKESASEKCSPPKLFRISPPTPARNSPPKLSLPAKPNGASSTVTPVSSVKRRVTETVSWDSLPTSLIKSAKVVARRKTIALVVAAEAQREATAAASLVKGLGIFAEIRKSAEEDRHATITKFFQLNRLIVQQSIFWKDYSSESGKESRPEKEKPSRKVSSLPQNKAVASGTAKNSDDAYTSEKIDWAREDGFKEIGRSWIILRKESQSWFLAFLEDALEAGFKLEGQLKNTKERSRGGQSKGGGDGQIAVRLSQLKETSNWLDQLHDEADKSSAADALVETIEQLKQKVYTCLLRTVETAASALQGR</sequence>
<feature type="domain" description="DUF6857" evidence="4">
    <location>
        <begin position="456"/>
        <end position="615"/>
    </location>
</feature>
<feature type="compositionally biased region" description="Polar residues" evidence="2">
    <location>
        <begin position="349"/>
        <end position="358"/>
    </location>
</feature>
<comment type="caution">
    <text evidence="5">The sequence shown here is derived from an EMBL/GenBank/DDBJ whole genome shotgun (WGS) entry which is preliminary data.</text>
</comment>
<gene>
    <name evidence="5" type="ORF">GUJ93_ZPchr0013g35540</name>
</gene>
<dbReference type="Pfam" id="PF21647">
    <property type="entry name" value="DUF6857"/>
    <property type="match status" value="1"/>
</dbReference>
<dbReference type="InterPro" id="IPR010341">
    <property type="entry name" value="DUF936_pln"/>
</dbReference>
<evidence type="ECO:0000313" key="6">
    <source>
        <dbReference type="Proteomes" id="UP000729402"/>
    </source>
</evidence>
<evidence type="ECO:0000256" key="1">
    <source>
        <dbReference type="SAM" id="Coils"/>
    </source>
</evidence>
<dbReference type="PANTHER" id="PTHR31928">
    <property type="entry name" value="EXPRESSED PROTEIN"/>
    <property type="match status" value="1"/>
</dbReference>
<dbReference type="Pfam" id="PF06075">
    <property type="entry name" value="DUF936"/>
    <property type="match status" value="1"/>
</dbReference>
<feature type="domain" description="DUF936" evidence="3">
    <location>
        <begin position="38"/>
        <end position="153"/>
    </location>
</feature>
<keyword evidence="1" id="KW-0175">Coiled coil</keyword>
<reference evidence="5" key="1">
    <citation type="journal article" date="2021" name="bioRxiv">
        <title>Whole Genome Assembly and Annotation of Northern Wild Rice, Zizania palustris L., Supports a Whole Genome Duplication in the Zizania Genus.</title>
        <authorList>
            <person name="Haas M."/>
            <person name="Kono T."/>
            <person name="Macchietto M."/>
            <person name="Millas R."/>
            <person name="McGilp L."/>
            <person name="Shao M."/>
            <person name="Duquette J."/>
            <person name="Hirsch C.N."/>
            <person name="Kimball J."/>
        </authorList>
    </citation>
    <scope>NUCLEOTIDE SEQUENCE</scope>
    <source>
        <tissue evidence="5">Fresh leaf tissue</tissue>
    </source>
</reference>
<dbReference type="EMBL" id="JAAALK010000079">
    <property type="protein sequence ID" value="KAG8097109.1"/>
    <property type="molecule type" value="Genomic_DNA"/>
</dbReference>